<dbReference type="Pfam" id="PF00069">
    <property type="entry name" value="Pkinase"/>
    <property type="match status" value="1"/>
</dbReference>
<dbReference type="Gene3D" id="1.10.510.10">
    <property type="entry name" value="Transferase(Phosphotransferase) domain 1"/>
    <property type="match status" value="1"/>
</dbReference>
<evidence type="ECO:0000256" key="2">
    <source>
        <dbReference type="ARBA" id="ARBA00022527"/>
    </source>
</evidence>
<dbReference type="PANTHER" id="PTHR43289">
    <property type="entry name" value="MITOGEN-ACTIVATED PROTEIN KINASE KINASE KINASE 20-RELATED"/>
    <property type="match status" value="1"/>
</dbReference>
<dbReference type="InterPro" id="IPR017441">
    <property type="entry name" value="Protein_kinase_ATP_BS"/>
</dbReference>
<evidence type="ECO:0000256" key="6">
    <source>
        <dbReference type="ARBA" id="ARBA00022840"/>
    </source>
</evidence>
<gene>
    <name evidence="10" type="ORF">SAMN05216499_115115</name>
</gene>
<name>A0A1M7M7S9_9ACTN</name>
<feature type="region of interest" description="Disordered" evidence="8">
    <location>
        <begin position="279"/>
        <end position="334"/>
    </location>
</feature>
<dbReference type="PANTHER" id="PTHR43289:SF6">
    <property type="entry name" value="SERINE_THREONINE-PROTEIN KINASE NEKL-3"/>
    <property type="match status" value="1"/>
</dbReference>
<reference evidence="10 11" key="1">
    <citation type="submission" date="2016-11" db="EMBL/GenBank/DDBJ databases">
        <authorList>
            <person name="Jaros S."/>
            <person name="Januszkiewicz K."/>
            <person name="Wedrychowicz H."/>
        </authorList>
    </citation>
    <scope>NUCLEOTIDE SEQUENCE [LARGE SCALE GENOMIC DNA]</scope>
    <source>
        <strain evidence="10 11">CGMCC 4.2025</strain>
    </source>
</reference>
<dbReference type="PROSITE" id="PS50011">
    <property type="entry name" value="PROTEIN_KINASE_DOM"/>
    <property type="match status" value="1"/>
</dbReference>
<keyword evidence="4 7" id="KW-0547">Nucleotide-binding</keyword>
<dbReference type="SUPFAM" id="SSF56112">
    <property type="entry name" value="Protein kinase-like (PK-like)"/>
    <property type="match status" value="1"/>
</dbReference>
<evidence type="ECO:0000256" key="8">
    <source>
        <dbReference type="SAM" id="MobiDB-lite"/>
    </source>
</evidence>
<dbReference type="PROSITE" id="PS00107">
    <property type="entry name" value="PROTEIN_KINASE_ATP"/>
    <property type="match status" value="1"/>
</dbReference>
<dbReference type="CDD" id="cd14014">
    <property type="entry name" value="STKc_PknB_like"/>
    <property type="match status" value="1"/>
</dbReference>
<dbReference type="Gene3D" id="3.30.200.20">
    <property type="entry name" value="Phosphorylase Kinase, domain 1"/>
    <property type="match status" value="1"/>
</dbReference>
<evidence type="ECO:0000256" key="5">
    <source>
        <dbReference type="ARBA" id="ARBA00022777"/>
    </source>
</evidence>
<protein>
    <recommendedName>
        <fullName evidence="1">non-specific serine/threonine protein kinase</fullName>
        <ecNumber evidence="1">2.7.11.1</ecNumber>
    </recommendedName>
</protein>
<dbReference type="FunFam" id="1.10.510.10:FF:000021">
    <property type="entry name" value="Serine/threonine protein kinase"/>
    <property type="match status" value="1"/>
</dbReference>
<dbReference type="EMBL" id="FRBI01000015">
    <property type="protein sequence ID" value="SHM86326.1"/>
    <property type="molecule type" value="Genomic_DNA"/>
</dbReference>
<evidence type="ECO:0000313" key="10">
    <source>
        <dbReference type="EMBL" id="SHM86326.1"/>
    </source>
</evidence>
<keyword evidence="2 10" id="KW-0723">Serine/threonine-protein kinase</keyword>
<dbReference type="SMART" id="SM00220">
    <property type="entry name" value="S_TKc"/>
    <property type="match status" value="1"/>
</dbReference>
<feature type="compositionally biased region" description="Low complexity" evidence="8">
    <location>
        <begin position="414"/>
        <end position="425"/>
    </location>
</feature>
<keyword evidence="5 10" id="KW-0418">Kinase</keyword>
<dbReference type="InterPro" id="IPR008271">
    <property type="entry name" value="Ser/Thr_kinase_AS"/>
</dbReference>
<dbReference type="InterPro" id="IPR011009">
    <property type="entry name" value="Kinase-like_dom_sf"/>
</dbReference>
<evidence type="ECO:0000313" key="11">
    <source>
        <dbReference type="Proteomes" id="UP000184111"/>
    </source>
</evidence>
<evidence type="ECO:0000259" key="9">
    <source>
        <dbReference type="PROSITE" id="PS50011"/>
    </source>
</evidence>
<dbReference type="EC" id="2.7.11.1" evidence="1"/>
<organism evidence="10 11">
    <name type="scientific">Actinacidiphila paucisporea</name>
    <dbReference type="NCBI Taxonomy" id="310782"/>
    <lineage>
        <taxon>Bacteria</taxon>
        <taxon>Bacillati</taxon>
        <taxon>Actinomycetota</taxon>
        <taxon>Actinomycetes</taxon>
        <taxon>Kitasatosporales</taxon>
        <taxon>Streptomycetaceae</taxon>
        <taxon>Actinacidiphila</taxon>
    </lineage>
</organism>
<keyword evidence="6 7" id="KW-0067">ATP-binding</keyword>
<feature type="binding site" evidence="7">
    <location>
        <position position="60"/>
    </location>
    <ligand>
        <name>ATP</name>
        <dbReference type="ChEBI" id="CHEBI:30616"/>
    </ligand>
</feature>
<evidence type="ECO:0000256" key="1">
    <source>
        <dbReference type="ARBA" id="ARBA00012513"/>
    </source>
</evidence>
<proteinExistence type="predicted"/>
<evidence type="ECO:0000256" key="7">
    <source>
        <dbReference type="PROSITE-ProRule" id="PRU10141"/>
    </source>
</evidence>
<dbReference type="Proteomes" id="UP000184111">
    <property type="component" value="Unassembled WGS sequence"/>
</dbReference>
<feature type="domain" description="Protein kinase" evidence="9">
    <location>
        <begin position="31"/>
        <end position="289"/>
    </location>
</feature>
<evidence type="ECO:0000256" key="4">
    <source>
        <dbReference type="ARBA" id="ARBA00022741"/>
    </source>
</evidence>
<dbReference type="GO" id="GO:0005524">
    <property type="term" value="F:ATP binding"/>
    <property type="evidence" value="ECO:0007669"/>
    <property type="project" value="UniProtKB-UniRule"/>
</dbReference>
<sequence>MATMSTDPGRGQGEADKARNPHQRLLLADRYRLDALIGRGGMGQVWRGWDETLGRPVAVKVLTEKTPDQAATQRFSLEARTAAHLNDPHVVTVYDFGADQDRLYLVMELVTGRSLAQELEDVAALDAPRVAALGAQIAAGLATAHRHGIVHRDIKPANLLLDEDGNVSIADFGIARFTQDTTAALVPTSNGKVIGTVAYLSPERTLGRPATTASDVYALGCALYQLLTGAPPFTADVPAAILYQHVHTEPEPPHQRNPAIPPALSQYILRLLAKDPAERPTAEQAESWLRHWSPGPAPGTTTTRTTRRPLPGPAPALDPTTPSRAYPPRSKRRQRLVIGTAAAATLGATAAGILALSDPTSGNGRGPAPSQPAAASPHSMSSPTAARPAASTAASPGHASAKATTTAPPPPAAGPAATTHQAAPPAHDDGSSGKKPRKPKKPKK</sequence>
<keyword evidence="11" id="KW-1185">Reference proteome</keyword>
<dbReference type="GO" id="GO:0004674">
    <property type="term" value="F:protein serine/threonine kinase activity"/>
    <property type="evidence" value="ECO:0007669"/>
    <property type="project" value="UniProtKB-KW"/>
</dbReference>
<keyword evidence="3" id="KW-0808">Transferase</keyword>
<evidence type="ECO:0000256" key="3">
    <source>
        <dbReference type="ARBA" id="ARBA00022679"/>
    </source>
</evidence>
<dbReference type="PROSITE" id="PS00108">
    <property type="entry name" value="PROTEIN_KINASE_ST"/>
    <property type="match status" value="1"/>
</dbReference>
<accession>A0A1M7M7S9</accession>
<feature type="region of interest" description="Disordered" evidence="8">
    <location>
        <begin position="357"/>
        <end position="444"/>
    </location>
</feature>
<dbReference type="AlphaFoldDB" id="A0A1M7M7S9"/>
<feature type="compositionally biased region" description="Low complexity" evidence="8">
    <location>
        <begin position="367"/>
        <end position="406"/>
    </location>
</feature>
<dbReference type="InterPro" id="IPR000719">
    <property type="entry name" value="Prot_kinase_dom"/>
</dbReference>
<feature type="region of interest" description="Disordered" evidence="8">
    <location>
        <begin position="1"/>
        <end position="21"/>
    </location>
</feature>
<dbReference type="STRING" id="310782.SAMN05216499_115115"/>
<feature type="compositionally biased region" description="Basic residues" evidence="8">
    <location>
        <begin position="434"/>
        <end position="444"/>
    </location>
</feature>